<gene>
    <name evidence="2" type="ORF">Tsubulata_041036</name>
</gene>
<comment type="caution">
    <text evidence="2">The sequence shown here is derived from an EMBL/GenBank/DDBJ whole genome shotgun (WGS) entry which is preliminary data.</text>
</comment>
<dbReference type="Proteomes" id="UP001141552">
    <property type="component" value="Unassembled WGS sequence"/>
</dbReference>
<feature type="non-terminal residue" evidence="2">
    <location>
        <position position="52"/>
    </location>
</feature>
<dbReference type="Pfam" id="PF04783">
    <property type="entry name" value="DUF630"/>
    <property type="match status" value="1"/>
</dbReference>
<dbReference type="EMBL" id="JAKUCV010002686">
    <property type="protein sequence ID" value="KAJ4841812.1"/>
    <property type="molecule type" value="Genomic_DNA"/>
</dbReference>
<dbReference type="InterPro" id="IPR006868">
    <property type="entry name" value="DUF630"/>
</dbReference>
<reference evidence="2" key="2">
    <citation type="journal article" date="2023" name="Plants (Basel)">
        <title>Annotation of the Turnera subulata (Passifloraceae) Draft Genome Reveals the S-Locus Evolved after the Divergence of Turneroideae from Passifloroideae in a Stepwise Manner.</title>
        <authorList>
            <person name="Henning P.M."/>
            <person name="Roalson E.H."/>
            <person name="Mir W."/>
            <person name="McCubbin A.G."/>
            <person name="Shore J.S."/>
        </authorList>
    </citation>
    <scope>NUCLEOTIDE SEQUENCE</scope>
    <source>
        <strain evidence="2">F60SS</strain>
    </source>
</reference>
<name>A0A9Q0G231_9ROSI</name>
<protein>
    <recommendedName>
        <fullName evidence="1">DUF630 domain-containing protein</fullName>
    </recommendedName>
</protein>
<evidence type="ECO:0000259" key="1">
    <source>
        <dbReference type="Pfam" id="PF04783"/>
    </source>
</evidence>
<reference evidence="2" key="1">
    <citation type="submission" date="2022-02" db="EMBL/GenBank/DDBJ databases">
        <authorList>
            <person name="Henning P.M."/>
            <person name="McCubbin A.G."/>
            <person name="Shore J.S."/>
        </authorList>
    </citation>
    <scope>NUCLEOTIDE SEQUENCE</scope>
    <source>
        <strain evidence="2">F60SS</strain>
        <tissue evidence="2">Leaves</tissue>
    </source>
</reference>
<proteinExistence type="predicted"/>
<evidence type="ECO:0000313" key="3">
    <source>
        <dbReference type="Proteomes" id="UP001141552"/>
    </source>
</evidence>
<dbReference type="OrthoDB" id="1925648at2759"/>
<dbReference type="PANTHER" id="PTHR21450:SF2">
    <property type="entry name" value="FAMILY PROTEIN, PUTATIVE (DUF630 AND DUF632)-RELATED"/>
    <property type="match status" value="1"/>
</dbReference>
<feature type="domain" description="DUF630" evidence="1">
    <location>
        <begin position="1"/>
        <end position="52"/>
    </location>
</feature>
<sequence>MGCGGSKVDDLPLVTLCRERKHNLRAAADYRYALAASHVAYFHSLRHVGDAI</sequence>
<organism evidence="2 3">
    <name type="scientific">Turnera subulata</name>
    <dbReference type="NCBI Taxonomy" id="218843"/>
    <lineage>
        <taxon>Eukaryota</taxon>
        <taxon>Viridiplantae</taxon>
        <taxon>Streptophyta</taxon>
        <taxon>Embryophyta</taxon>
        <taxon>Tracheophyta</taxon>
        <taxon>Spermatophyta</taxon>
        <taxon>Magnoliopsida</taxon>
        <taxon>eudicotyledons</taxon>
        <taxon>Gunneridae</taxon>
        <taxon>Pentapetalae</taxon>
        <taxon>rosids</taxon>
        <taxon>fabids</taxon>
        <taxon>Malpighiales</taxon>
        <taxon>Passifloraceae</taxon>
        <taxon>Turnera</taxon>
    </lineage>
</organism>
<keyword evidence="3" id="KW-1185">Reference proteome</keyword>
<dbReference type="PANTHER" id="PTHR21450">
    <property type="entry name" value="PROTEIN ALTERED PHOSPHATE STARVATION RESPONSE 1"/>
    <property type="match status" value="1"/>
</dbReference>
<dbReference type="AlphaFoldDB" id="A0A9Q0G231"/>
<evidence type="ECO:0000313" key="2">
    <source>
        <dbReference type="EMBL" id="KAJ4841812.1"/>
    </source>
</evidence>
<accession>A0A9Q0G231</accession>